<feature type="domain" description="ABC transporter" evidence="3">
    <location>
        <begin position="32"/>
        <end position="305"/>
    </location>
</feature>
<dbReference type="OrthoDB" id="10255969at2759"/>
<dbReference type="InterPro" id="IPR003439">
    <property type="entry name" value="ABC_transporter-like_ATP-bd"/>
</dbReference>
<dbReference type="Proteomes" id="UP000717328">
    <property type="component" value="Unassembled WGS sequence"/>
</dbReference>
<dbReference type="InterPro" id="IPR027417">
    <property type="entry name" value="P-loop_NTPase"/>
</dbReference>
<evidence type="ECO:0000259" key="3">
    <source>
        <dbReference type="PROSITE" id="PS50893"/>
    </source>
</evidence>
<comment type="caution">
    <text evidence="4">The sequence shown here is derived from an EMBL/GenBank/DDBJ whole genome shotgun (WGS) entry which is preliminary data.</text>
</comment>
<evidence type="ECO:0000256" key="1">
    <source>
        <dbReference type="ARBA" id="ARBA00005417"/>
    </source>
</evidence>
<comment type="similarity">
    <text evidence="1">Belongs to the ABC transporter superfamily.</text>
</comment>
<dbReference type="AlphaFoldDB" id="A0A9P7FQK5"/>
<feature type="non-terminal residue" evidence="4">
    <location>
        <position position="362"/>
    </location>
</feature>
<dbReference type="GO" id="GO:0005524">
    <property type="term" value="F:ATP binding"/>
    <property type="evidence" value="ECO:0007669"/>
    <property type="project" value="InterPro"/>
</dbReference>
<sequence>MLVLRRTLVVHIRLRYHSTNASPGPPPPLIHIPQANVFRFGDPNTAAPVLRDLAWTAHDPQAWAIVGAGSAEKTALFQSLLGHLRLSPAPPPPGGLFPLLSDHGTRDPYARLACVSFRQSKNATGEFYDFSARFGAVRGEERVTLRQSMFPETIPPEFPDLEVKVDMETKSAEQRMAEEQEKALLEALVDRMELRELLDIPLIALSNGQTRRARILKAILRRPELLLLDEPLTGLDTHTRPALLNLLATLHAARAPRVILGLRTHDAVPDWITHIAFIRGTKVVCGSKDEVLPLVEESLRAETQRNTITQAQEKEKGDAEKEQGALVVDMRGVNVKYGPRTVLKDINWQIRASERWHLQGTN</sequence>
<keyword evidence="2" id="KW-0813">Transport</keyword>
<organism evidence="4 5">
    <name type="scientific">Sphagnurus paluster</name>
    <dbReference type="NCBI Taxonomy" id="117069"/>
    <lineage>
        <taxon>Eukaryota</taxon>
        <taxon>Fungi</taxon>
        <taxon>Dikarya</taxon>
        <taxon>Basidiomycota</taxon>
        <taxon>Agaricomycotina</taxon>
        <taxon>Agaricomycetes</taxon>
        <taxon>Agaricomycetidae</taxon>
        <taxon>Agaricales</taxon>
        <taxon>Tricholomatineae</taxon>
        <taxon>Lyophyllaceae</taxon>
        <taxon>Sphagnurus</taxon>
    </lineage>
</organism>
<evidence type="ECO:0000256" key="2">
    <source>
        <dbReference type="ARBA" id="ARBA00022448"/>
    </source>
</evidence>
<proteinExistence type="inferred from homology"/>
<name>A0A9P7FQK5_9AGAR</name>
<keyword evidence="5" id="KW-1185">Reference proteome</keyword>
<reference evidence="4" key="2">
    <citation type="submission" date="2021-10" db="EMBL/GenBank/DDBJ databases">
        <title>Phylogenomics reveals ancestral predisposition of the termite-cultivated fungus Termitomyces towards a domesticated lifestyle.</title>
        <authorList>
            <person name="Auxier B."/>
            <person name="Grum-Grzhimaylo A."/>
            <person name="Cardenas M.E."/>
            <person name="Lodge J.D."/>
            <person name="Laessoe T."/>
            <person name="Pedersen O."/>
            <person name="Smith M.E."/>
            <person name="Kuyper T.W."/>
            <person name="Franco-Molano E.A."/>
            <person name="Baroni T.J."/>
            <person name="Aanen D.K."/>
        </authorList>
    </citation>
    <scope>NUCLEOTIDE SEQUENCE</scope>
    <source>
        <strain evidence="4">D49</strain>
    </source>
</reference>
<evidence type="ECO:0000313" key="5">
    <source>
        <dbReference type="Proteomes" id="UP000717328"/>
    </source>
</evidence>
<evidence type="ECO:0000313" key="4">
    <source>
        <dbReference type="EMBL" id="KAG5634398.1"/>
    </source>
</evidence>
<dbReference type="EMBL" id="JABCKI010006432">
    <property type="protein sequence ID" value="KAG5634398.1"/>
    <property type="molecule type" value="Genomic_DNA"/>
</dbReference>
<protein>
    <recommendedName>
        <fullName evidence="3">ABC transporter domain-containing protein</fullName>
    </recommendedName>
</protein>
<gene>
    <name evidence="4" type="ORF">H0H81_002116</name>
</gene>
<dbReference type="PROSITE" id="PS50893">
    <property type="entry name" value="ABC_TRANSPORTER_2"/>
    <property type="match status" value="1"/>
</dbReference>
<reference evidence="4" key="1">
    <citation type="submission" date="2021-02" db="EMBL/GenBank/DDBJ databases">
        <authorList>
            <person name="Nieuwenhuis M."/>
            <person name="Van De Peppel L.J.J."/>
        </authorList>
    </citation>
    <scope>NUCLEOTIDE SEQUENCE</scope>
    <source>
        <strain evidence="4">D49</strain>
    </source>
</reference>
<accession>A0A9P7FQK5</accession>
<dbReference type="PANTHER" id="PTHR43117">
    <property type="entry name" value="OSMOPROTECTANT IMPORT ATP-BINDING PROTEIN OSMV"/>
    <property type="match status" value="1"/>
</dbReference>
<dbReference type="Gene3D" id="3.40.50.300">
    <property type="entry name" value="P-loop containing nucleotide triphosphate hydrolases"/>
    <property type="match status" value="2"/>
</dbReference>
<dbReference type="GO" id="GO:0016887">
    <property type="term" value="F:ATP hydrolysis activity"/>
    <property type="evidence" value="ECO:0007669"/>
    <property type="project" value="InterPro"/>
</dbReference>
<dbReference type="SUPFAM" id="SSF52540">
    <property type="entry name" value="P-loop containing nucleoside triphosphate hydrolases"/>
    <property type="match status" value="1"/>
</dbReference>
<dbReference type="Pfam" id="PF00005">
    <property type="entry name" value="ABC_tran"/>
    <property type="match status" value="1"/>
</dbReference>
<dbReference type="PANTHER" id="PTHR43117:SF4">
    <property type="entry name" value="OSMOPROTECTANT IMPORT ATP-BINDING PROTEIN OSMV"/>
    <property type="match status" value="1"/>
</dbReference>